<dbReference type="RefSeq" id="WP_051394112.1">
    <property type="nucleotide sequence ID" value="NZ_BA000059.1"/>
</dbReference>
<organism evidence="1">
    <name type="scientific">Clostridium botulinum B str. Osaka05</name>
    <dbReference type="NCBI Taxonomy" id="1407017"/>
    <lineage>
        <taxon>Bacteria</taxon>
        <taxon>Bacillati</taxon>
        <taxon>Bacillota</taxon>
        <taxon>Clostridia</taxon>
        <taxon>Eubacteriales</taxon>
        <taxon>Clostridiaceae</taxon>
        <taxon>Clostridium</taxon>
    </lineage>
</organism>
<dbReference type="HOGENOM" id="CLU_1425725_0_0_9"/>
<dbReference type="Proteomes" id="UP000054164">
    <property type="component" value="Unassembled WGS sequence"/>
</dbReference>
<proteinExistence type="predicted"/>
<gene>
    <name evidence="1" type="ORF">CBO05P2_130</name>
</gene>
<evidence type="ECO:0000313" key="1">
    <source>
        <dbReference type="EMBL" id="BAO05155.1"/>
    </source>
</evidence>
<dbReference type="AlphaFoldDB" id="A0A060N6D0"/>
<accession>A0A060N6D0</accession>
<sequence>MNKFCKEREEERKNAIEYVRSSIVREFNIEGEDICMSLYTCNYSFEQLENALEYLGINKYKRCRDLDIWFEGIVNKRILGITKNVGRIINYTPHDINIVSQDGELIKTYSSKGIARVSAKSLYKDTINGVDIYKTEYGEVEGLPSEEKEGTYYIVSILVKQACPNRKDLLSLSQLVRDSEGKIIGCLGLE</sequence>
<name>A0A060N6D0_CLOBO</name>
<protein>
    <submittedName>
        <fullName evidence="1">Uncharacterized protein</fullName>
    </submittedName>
</protein>
<reference evidence="1" key="1">
    <citation type="submission" date="2013-10" db="EMBL/GenBank/DDBJ databases">
        <title>Draft genome sequence of Clostridium botulinum type B strain Osaka05.</title>
        <authorList>
            <person name="Sakaguchi Y."/>
            <person name="Hosomi K."/>
            <person name="Uchiyama J."/>
            <person name="Ogura Y."/>
            <person name="Sakaguchi M."/>
            <person name="Kohda T."/>
            <person name="Mukamoto M."/>
            <person name="Misawa N."/>
            <person name="Matsuzaki S."/>
            <person name="Hayashi T."/>
            <person name="Kozaki S."/>
        </authorList>
    </citation>
    <scope>NUCLEOTIDE SEQUENCE</scope>
    <source>
        <strain evidence="1">Osaka05</strain>
    </source>
</reference>
<dbReference type="EMBL" id="BA000059">
    <property type="protein sequence ID" value="BAO05155.1"/>
    <property type="molecule type" value="Genomic_DNA"/>
</dbReference>